<proteinExistence type="predicted"/>
<feature type="non-terminal residue" evidence="1">
    <location>
        <position position="115"/>
    </location>
</feature>
<comment type="caution">
    <text evidence="1">The sequence shown here is derived from an EMBL/GenBank/DDBJ whole genome shotgun (WGS) entry which is preliminary data.</text>
</comment>
<organism evidence="1 2">
    <name type="scientific">Colletotrichum scovillei</name>
    <dbReference type="NCBI Taxonomy" id="1209932"/>
    <lineage>
        <taxon>Eukaryota</taxon>
        <taxon>Fungi</taxon>
        <taxon>Dikarya</taxon>
        <taxon>Ascomycota</taxon>
        <taxon>Pezizomycotina</taxon>
        <taxon>Sordariomycetes</taxon>
        <taxon>Hypocreomycetidae</taxon>
        <taxon>Glomerellales</taxon>
        <taxon>Glomerellaceae</taxon>
        <taxon>Colletotrichum</taxon>
        <taxon>Colletotrichum acutatum species complex</taxon>
    </lineage>
</organism>
<dbReference type="AlphaFoldDB" id="A0A9P7RE06"/>
<dbReference type="Proteomes" id="UP000699042">
    <property type="component" value="Unassembled WGS sequence"/>
</dbReference>
<keyword evidence="2" id="KW-1185">Reference proteome</keyword>
<protein>
    <submittedName>
        <fullName evidence="1">Hydantoinase B/oxoprolinase</fullName>
    </submittedName>
</protein>
<dbReference type="EMBL" id="JAESDN010000003">
    <property type="protein sequence ID" value="KAG7053914.1"/>
    <property type="molecule type" value="Genomic_DNA"/>
</dbReference>
<accession>A0A9P7RE06</accession>
<sequence>TRKLDQATVALHKLAPAPAVGEVLEAGLEAGNVALDLGGEVGVGGGGVSAGHDLDDGGELGARGDVGEAYVGGELGDGGLVVAEGVAVHEAHGDGAVALVDPDCFTGDAGDEGGV</sequence>
<reference evidence="1" key="1">
    <citation type="submission" date="2021-05" db="EMBL/GenBank/DDBJ databases">
        <title>Comparative genomics of three Colletotrichum scovillei strains and genetic complementation revealed genes involved fungal growth and virulence on chili pepper.</title>
        <authorList>
            <person name="Hsieh D.-K."/>
            <person name="Chuang S.-C."/>
            <person name="Chen C.-Y."/>
            <person name="Chao Y.-T."/>
            <person name="Lu M.-Y.J."/>
            <person name="Lee M.-H."/>
            <person name="Shih M.-C."/>
        </authorList>
    </citation>
    <scope>NUCLEOTIDE SEQUENCE</scope>
    <source>
        <strain evidence="1">Coll-153</strain>
    </source>
</reference>
<gene>
    <name evidence="1" type="ORF">JMJ77_000991</name>
</gene>
<evidence type="ECO:0000313" key="2">
    <source>
        <dbReference type="Proteomes" id="UP000699042"/>
    </source>
</evidence>
<name>A0A9P7RE06_9PEZI</name>
<evidence type="ECO:0000313" key="1">
    <source>
        <dbReference type="EMBL" id="KAG7053914.1"/>
    </source>
</evidence>